<dbReference type="GO" id="GO:0031071">
    <property type="term" value="F:cysteine desulfurase activity"/>
    <property type="evidence" value="ECO:0007669"/>
    <property type="project" value="UniProtKB-EC"/>
</dbReference>
<dbReference type="InterPro" id="IPR010969">
    <property type="entry name" value="Cys_dSase-rel_unknwn_funct"/>
</dbReference>
<dbReference type="PANTHER" id="PTHR43586:SF4">
    <property type="entry name" value="ISOPENICILLIN N EPIMERASE"/>
    <property type="match status" value="1"/>
</dbReference>
<dbReference type="AlphaFoldDB" id="A0A173TM65"/>
<evidence type="ECO:0000313" key="2">
    <source>
        <dbReference type="EMBL" id="CUN03841.1"/>
    </source>
</evidence>
<sequence>MAYFDNAATTFPKPECVYDFMDGFYRRSGGNAGRGHYKQAESAGKLIDDTRTMVRTLLHCPVKQVIFEPTATISLNMIIQGSILCGAKNIYISPFEHNAVTRTLHHFEKRGDINVIQLSMDCNNLTYNMDKIRYQFDETKPDLVIVSHASNAFGVIAPIEQIFAIAKEYNARTLADMSQTAGLIDVNVGLETFDYAVFAGHKTLYGPTGISGFVMNPAADFPAVLFGGTGFDSANQDMPESLPQKYECGTLNIAGIAGLHAALEWLLKTGVDNIWKVEQEHRKRLLEILNNYDFIHTIGASHSIPYVGIVSCLMDGISSDSAGNIFNERGISVRTGLECAPIAHQYMGTYPAGTIRFSISYFTTEEDFEELIAALDDIEESM</sequence>
<dbReference type="RefSeq" id="WP_055073096.1">
    <property type="nucleotide sequence ID" value="NZ_CYXY01000012.1"/>
</dbReference>
<dbReference type="InterPro" id="IPR015424">
    <property type="entry name" value="PyrdxlP-dep_Trfase"/>
</dbReference>
<dbReference type="InterPro" id="IPR015421">
    <property type="entry name" value="PyrdxlP-dep_Trfase_major"/>
</dbReference>
<dbReference type="EMBL" id="CYXY01000012">
    <property type="protein sequence ID" value="CUN03841.1"/>
    <property type="molecule type" value="Genomic_DNA"/>
</dbReference>
<gene>
    <name evidence="2" type="primary">sufS_2</name>
    <name evidence="2" type="ORF">ERS852571_02146</name>
</gene>
<dbReference type="InterPro" id="IPR000192">
    <property type="entry name" value="Aminotrans_V_dom"/>
</dbReference>
<proteinExistence type="predicted"/>
<evidence type="ECO:0000259" key="1">
    <source>
        <dbReference type="Pfam" id="PF00266"/>
    </source>
</evidence>
<dbReference type="EC" id="2.8.1.7" evidence="2"/>
<keyword evidence="2" id="KW-0808">Transferase</keyword>
<organism evidence="2 3">
    <name type="scientific">Anaerostipes hadrus</name>
    <dbReference type="NCBI Taxonomy" id="649756"/>
    <lineage>
        <taxon>Bacteria</taxon>
        <taxon>Bacillati</taxon>
        <taxon>Bacillota</taxon>
        <taxon>Clostridia</taxon>
        <taxon>Lachnospirales</taxon>
        <taxon>Lachnospiraceae</taxon>
        <taxon>Anaerostipes</taxon>
    </lineage>
</organism>
<dbReference type="InterPro" id="IPR015422">
    <property type="entry name" value="PyrdxlP-dep_Trfase_small"/>
</dbReference>
<dbReference type="SUPFAM" id="SSF53383">
    <property type="entry name" value="PLP-dependent transferases"/>
    <property type="match status" value="1"/>
</dbReference>
<dbReference type="Gene3D" id="3.90.1150.10">
    <property type="entry name" value="Aspartate Aminotransferase, domain 1"/>
    <property type="match status" value="1"/>
</dbReference>
<dbReference type="PANTHER" id="PTHR43586">
    <property type="entry name" value="CYSTEINE DESULFURASE"/>
    <property type="match status" value="1"/>
</dbReference>
<feature type="domain" description="Aminotransferase class V" evidence="1">
    <location>
        <begin position="3"/>
        <end position="371"/>
    </location>
</feature>
<dbReference type="Gene3D" id="3.40.640.10">
    <property type="entry name" value="Type I PLP-dependent aspartate aminotransferase-like (Major domain)"/>
    <property type="match status" value="1"/>
</dbReference>
<evidence type="ECO:0000313" key="3">
    <source>
        <dbReference type="Proteomes" id="UP000095553"/>
    </source>
</evidence>
<dbReference type="NCBIfam" id="TIGR01977">
    <property type="entry name" value="am_tr_V_EF2568"/>
    <property type="match status" value="1"/>
</dbReference>
<dbReference type="Proteomes" id="UP000095553">
    <property type="component" value="Unassembled WGS sequence"/>
</dbReference>
<name>A0A173TM65_ANAHA</name>
<protein>
    <submittedName>
        <fullName evidence="2">Cysteine desulfurase</fullName>
        <ecNumber evidence="2">2.8.1.7</ecNumber>
    </submittedName>
</protein>
<reference evidence="2 3" key="1">
    <citation type="submission" date="2015-09" db="EMBL/GenBank/DDBJ databases">
        <authorList>
            <consortium name="Pathogen Informatics"/>
        </authorList>
    </citation>
    <scope>NUCLEOTIDE SEQUENCE [LARGE SCALE GENOMIC DNA]</scope>
    <source>
        <strain evidence="2 3">2789STDY5834959</strain>
    </source>
</reference>
<dbReference type="Pfam" id="PF00266">
    <property type="entry name" value="Aminotran_5"/>
    <property type="match status" value="1"/>
</dbReference>
<accession>A0A173TM65</accession>